<evidence type="ECO:0000313" key="2">
    <source>
        <dbReference type="Proteomes" id="UP001589858"/>
    </source>
</evidence>
<dbReference type="Proteomes" id="UP001589858">
    <property type="component" value="Unassembled WGS sequence"/>
</dbReference>
<organism evidence="1 2">
    <name type="scientific">Novosphingobium clariflavum</name>
    <dbReference type="NCBI Taxonomy" id="2029884"/>
    <lineage>
        <taxon>Bacteria</taxon>
        <taxon>Pseudomonadati</taxon>
        <taxon>Pseudomonadota</taxon>
        <taxon>Alphaproteobacteria</taxon>
        <taxon>Sphingomonadales</taxon>
        <taxon>Sphingomonadaceae</taxon>
        <taxon>Novosphingobium</taxon>
    </lineage>
</organism>
<accession>A0ABV6S6G3</accession>
<proteinExistence type="predicted"/>
<reference evidence="1 2" key="1">
    <citation type="submission" date="2024-09" db="EMBL/GenBank/DDBJ databases">
        <authorList>
            <person name="Sun Q."/>
            <person name="Mori K."/>
        </authorList>
    </citation>
    <scope>NUCLEOTIDE SEQUENCE [LARGE SCALE GENOMIC DNA]</scope>
    <source>
        <strain evidence="1 2">CICC 11035S</strain>
    </source>
</reference>
<dbReference type="EMBL" id="JBHLTM010000028">
    <property type="protein sequence ID" value="MFC0684661.1"/>
    <property type="molecule type" value="Genomic_DNA"/>
</dbReference>
<keyword evidence="2" id="KW-1185">Reference proteome</keyword>
<protein>
    <submittedName>
        <fullName evidence="1">Uncharacterized protein</fullName>
    </submittedName>
</protein>
<sequence length="58" mass="6736">MRPAALNIVPIDDDARNGRYQLVFAGDRYALVRWLGGHWIFTSGQQLPDEPTHYHRKD</sequence>
<dbReference type="RefSeq" id="WP_267223140.1">
    <property type="nucleotide sequence ID" value="NZ_JAPCWC010000020.1"/>
</dbReference>
<gene>
    <name evidence="1" type="ORF">ACFFF8_08635</name>
</gene>
<comment type="caution">
    <text evidence="1">The sequence shown here is derived from an EMBL/GenBank/DDBJ whole genome shotgun (WGS) entry which is preliminary data.</text>
</comment>
<name>A0ABV6S6G3_9SPHN</name>
<evidence type="ECO:0000313" key="1">
    <source>
        <dbReference type="EMBL" id="MFC0684661.1"/>
    </source>
</evidence>